<reference evidence="4" key="1">
    <citation type="journal article" date="2018" name="Nat. Microbiol.">
        <title>Leveraging single-cell genomics to expand the fungal tree of life.</title>
        <authorList>
            <person name="Ahrendt S.R."/>
            <person name="Quandt C.A."/>
            <person name="Ciobanu D."/>
            <person name="Clum A."/>
            <person name="Salamov A."/>
            <person name="Andreopoulos B."/>
            <person name="Cheng J.F."/>
            <person name="Woyke T."/>
            <person name="Pelin A."/>
            <person name="Henrissat B."/>
            <person name="Reynolds N.K."/>
            <person name="Benny G.L."/>
            <person name="Smith M.E."/>
            <person name="James T.Y."/>
            <person name="Grigoriev I.V."/>
        </authorList>
    </citation>
    <scope>NUCLEOTIDE SEQUENCE [LARGE SCALE GENOMIC DNA]</scope>
</reference>
<keyword evidence="4" id="KW-1185">Reference proteome</keyword>
<accession>A0A4P9W5F1</accession>
<dbReference type="EMBL" id="KZ997387">
    <property type="protein sequence ID" value="RKO87484.1"/>
    <property type="molecule type" value="Genomic_DNA"/>
</dbReference>
<organism evidence="3 4">
    <name type="scientific">Blyttiomyces helicus</name>
    <dbReference type="NCBI Taxonomy" id="388810"/>
    <lineage>
        <taxon>Eukaryota</taxon>
        <taxon>Fungi</taxon>
        <taxon>Fungi incertae sedis</taxon>
        <taxon>Chytridiomycota</taxon>
        <taxon>Chytridiomycota incertae sedis</taxon>
        <taxon>Chytridiomycetes</taxon>
        <taxon>Chytridiomycetes incertae sedis</taxon>
        <taxon>Blyttiomyces</taxon>
    </lineage>
</organism>
<gene>
    <name evidence="3" type="ORF">BDK51DRAFT_48467</name>
</gene>
<feature type="region of interest" description="Disordered" evidence="1">
    <location>
        <begin position="1"/>
        <end position="22"/>
    </location>
</feature>
<feature type="domain" description="F-box" evidence="2">
    <location>
        <begin position="30"/>
        <end position="78"/>
    </location>
</feature>
<dbReference type="Pfam" id="PF12937">
    <property type="entry name" value="F-box-like"/>
    <property type="match status" value="1"/>
</dbReference>
<protein>
    <recommendedName>
        <fullName evidence="2">F-box domain-containing protein</fullName>
    </recommendedName>
</protein>
<dbReference type="AlphaFoldDB" id="A0A4P9W5F1"/>
<proteinExistence type="predicted"/>
<evidence type="ECO:0000313" key="3">
    <source>
        <dbReference type="EMBL" id="RKO87484.1"/>
    </source>
</evidence>
<evidence type="ECO:0000256" key="1">
    <source>
        <dbReference type="SAM" id="MobiDB-lite"/>
    </source>
</evidence>
<evidence type="ECO:0000313" key="4">
    <source>
        <dbReference type="Proteomes" id="UP000269721"/>
    </source>
</evidence>
<sequence length="323" mass="35808">MSRRVTRNPRRGRADSPTRTLPKPSWRLLTELLRKIFKELPDSRTKGLCCADLCSASLVCRAWEPATSAQIWTHVVIRSASALRALMDCSRASEPRADRAATVRILELEFLDNDEWLVGEFPFDNIGENHQDIGETLLPLQAEFVRFIPRFTGVRALFVSTGGDVKFFCPSVPVTGAFLSSCPSLDVLQIPGPTLTLSGEPGMARSEAKLGPRHWGDRPPVVGPEAMLAELAFYEGFNVSAVYLLMRSLEQPVVELVLTGLDDWWGQEVDMPSFEGGPLSKLVVVELDGWYYWHFNAIPMRIRPPCIASPSAPSTNPIDGVQS</sequence>
<dbReference type="Proteomes" id="UP000269721">
    <property type="component" value="Unassembled WGS sequence"/>
</dbReference>
<name>A0A4P9W5F1_9FUNG</name>
<dbReference type="CDD" id="cd09917">
    <property type="entry name" value="F-box_SF"/>
    <property type="match status" value="1"/>
</dbReference>
<feature type="compositionally biased region" description="Basic residues" evidence="1">
    <location>
        <begin position="1"/>
        <end position="11"/>
    </location>
</feature>
<evidence type="ECO:0000259" key="2">
    <source>
        <dbReference type="Pfam" id="PF12937"/>
    </source>
</evidence>
<dbReference type="InterPro" id="IPR001810">
    <property type="entry name" value="F-box_dom"/>
</dbReference>